<protein>
    <recommendedName>
        <fullName evidence="9">Kinesin-like protein</fullName>
    </recommendedName>
</protein>
<comment type="subcellular location">
    <subcellularLocation>
        <location evidence="1">Cytoplasm</location>
        <location evidence="1">Cytoskeleton</location>
    </subcellularLocation>
</comment>
<evidence type="ECO:0000256" key="3">
    <source>
        <dbReference type="ARBA" id="ARBA00022701"/>
    </source>
</evidence>
<evidence type="ECO:0000256" key="1">
    <source>
        <dbReference type="ARBA" id="ARBA00004245"/>
    </source>
</evidence>
<keyword evidence="2" id="KW-0963">Cytoplasm</keyword>
<dbReference type="PROSITE" id="PS50067">
    <property type="entry name" value="KINESIN_MOTOR_2"/>
    <property type="match status" value="1"/>
</dbReference>
<dbReference type="PROSITE" id="PS00411">
    <property type="entry name" value="KINESIN_MOTOR_1"/>
    <property type="match status" value="1"/>
</dbReference>
<dbReference type="GO" id="GO:0005524">
    <property type="term" value="F:ATP binding"/>
    <property type="evidence" value="ECO:0007669"/>
    <property type="project" value="UniProtKB-UniRule"/>
</dbReference>
<evidence type="ECO:0000259" key="11">
    <source>
        <dbReference type="PROSITE" id="PS50067"/>
    </source>
</evidence>
<dbReference type="GO" id="GO:0072686">
    <property type="term" value="C:mitotic spindle"/>
    <property type="evidence" value="ECO:0007669"/>
    <property type="project" value="TreeGrafter"/>
</dbReference>
<evidence type="ECO:0000256" key="2">
    <source>
        <dbReference type="ARBA" id="ARBA00022490"/>
    </source>
</evidence>
<evidence type="ECO:0000256" key="5">
    <source>
        <dbReference type="ARBA" id="ARBA00022840"/>
    </source>
</evidence>
<dbReference type="Proteomes" id="UP001370490">
    <property type="component" value="Unassembled WGS sequence"/>
</dbReference>
<dbReference type="Pfam" id="PF00225">
    <property type="entry name" value="Kinesin"/>
    <property type="match status" value="1"/>
</dbReference>
<dbReference type="GO" id="GO:0051231">
    <property type="term" value="P:spindle elongation"/>
    <property type="evidence" value="ECO:0007669"/>
    <property type="project" value="TreeGrafter"/>
</dbReference>
<dbReference type="InterPro" id="IPR036961">
    <property type="entry name" value="Kinesin_motor_dom_sf"/>
</dbReference>
<keyword evidence="3 9" id="KW-0493">Microtubule</keyword>
<feature type="binding site" evidence="8">
    <location>
        <begin position="114"/>
        <end position="121"/>
    </location>
    <ligand>
        <name>ATP</name>
        <dbReference type="ChEBI" id="CHEBI:30616"/>
    </ligand>
</feature>
<dbReference type="SUPFAM" id="SSF52540">
    <property type="entry name" value="P-loop containing nucleoside triphosphate hydrolases"/>
    <property type="match status" value="1"/>
</dbReference>
<evidence type="ECO:0000256" key="7">
    <source>
        <dbReference type="ARBA" id="ARBA00023212"/>
    </source>
</evidence>
<dbReference type="InterPro" id="IPR001752">
    <property type="entry name" value="Kinesin_motor_dom"/>
</dbReference>
<name>A0AAN8W5N9_9MAGN</name>
<evidence type="ECO:0000313" key="13">
    <source>
        <dbReference type="Proteomes" id="UP001370490"/>
    </source>
</evidence>
<dbReference type="InterPro" id="IPR019821">
    <property type="entry name" value="Kinesin_motor_CS"/>
</dbReference>
<dbReference type="PANTHER" id="PTHR47970">
    <property type="entry name" value="KINESIN-LIKE PROTEIN KIF11"/>
    <property type="match status" value="1"/>
</dbReference>
<dbReference type="SMART" id="SM00129">
    <property type="entry name" value="KISc"/>
    <property type="match status" value="1"/>
</dbReference>
<keyword evidence="5 8" id="KW-0067">ATP-binding</keyword>
<dbReference type="GO" id="GO:0005876">
    <property type="term" value="C:spindle microtubule"/>
    <property type="evidence" value="ECO:0007669"/>
    <property type="project" value="TreeGrafter"/>
</dbReference>
<keyword evidence="13" id="KW-1185">Reference proteome</keyword>
<organism evidence="12 13">
    <name type="scientific">Dillenia turbinata</name>
    <dbReference type="NCBI Taxonomy" id="194707"/>
    <lineage>
        <taxon>Eukaryota</taxon>
        <taxon>Viridiplantae</taxon>
        <taxon>Streptophyta</taxon>
        <taxon>Embryophyta</taxon>
        <taxon>Tracheophyta</taxon>
        <taxon>Spermatophyta</taxon>
        <taxon>Magnoliopsida</taxon>
        <taxon>eudicotyledons</taxon>
        <taxon>Gunneridae</taxon>
        <taxon>Pentapetalae</taxon>
        <taxon>Dilleniales</taxon>
        <taxon>Dilleniaceae</taxon>
        <taxon>Dillenia</taxon>
    </lineage>
</organism>
<feature type="region of interest" description="Disordered" evidence="10">
    <location>
        <begin position="409"/>
        <end position="435"/>
    </location>
</feature>
<comment type="caution">
    <text evidence="12">The sequence shown here is derived from an EMBL/GenBank/DDBJ whole genome shotgun (WGS) entry which is preliminary data.</text>
</comment>
<dbReference type="InterPro" id="IPR027417">
    <property type="entry name" value="P-loop_NTPase"/>
</dbReference>
<evidence type="ECO:0000256" key="4">
    <source>
        <dbReference type="ARBA" id="ARBA00022741"/>
    </source>
</evidence>
<dbReference type="Gene3D" id="3.40.850.10">
    <property type="entry name" value="Kinesin motor domain"/>
    <property type="match status" value="1"/>
</dbReference>
<gene>
    <name evidence="12" type="ORF">RJ641_024831</name>
</gene>
<evidence type="ECO:0000256" key="6">
    <source>
        <dbReference type="ARBA" id="ARBA00023175"/>
    </source>
</evidence>
<evidence type="ECO:0000256" key="10">
    <source>
        <dbReference type="SAM" id="MobiDB-lite"/>
    </source>
</evidence>
<dbReference type="GO" id="GO:0008574">
    <property type="term" value="F:plus-end-directed microtubule motor activity"/>
    <property type="evidence" value="ECO:0007669"/>
    <property type="project" value="TreeGrafter"/>
</dbReference>
<accession>A0AAN8W5N9</accession>
<dbReference type="PANTHER" id="PTHR47970:SF9">
    <property type="entry name" value="KINESIN-LIKE PROTEIN KIN-5D"/>
    <property type="match status" value="1"/>
</dbReference>
<dbReference type="EMBL" id="JBAMMX010000003">
    <property type="protein sequence ID" value="KAK6943729.1"/>
    <property type="molecule type" value="Genomic_DNA"/>
</dbReference>
<keyword evidence="4 8" id="KW-0547">Nucleotide-binding</keyword>
<keyword evidence="7" id="KW-0206">Cytoskeleton</keyword>
<dbReference type="GO" id="GO:0090307">
    <property type="term" value="P:mitotic spindle assembly"/>
    <property type="evidence" value="ECO:0007669"/>
    <property type="project" value="TreeGrafter"/>
</dbReference>
<evidence type="ECO:0000256" key="9">
    <source>
        <dbReference type="RuleBase" id="RU000394"/>
    </source>
</evidence>
<evidence type="ECO:0000256" key="8">
    <source>
        <dbReference type="PROSITE-ProRule" id="PRU00283"/>
    </source>
</evidence>
<dbReference type="AlphaFoldDB" id="A0AAN8W5N9"/>
<comment type="similarity">
    <text evidence="8 9">Belongs to the TRAFAC class myosin-kinesin ATPase superfamily. Kinesin family.</text>
</comment>
<dbReference type="GO" id="GO:0007018">
    <property type="term" value="P:microtubule-based movement"/>
    <property type="evidence" value="ECO:0007669"/>
    <property type="project" value="InterPro"/>
</dbReference>
<dbReference type="GO" id="GO:0008017">
    <property type="term" value="F:microtubule binding"/>
    <property type="evidence" value="ECO:0007669"/>
    <property type="project" value="InterPro"/>
</dbReference>
<dbReference type="InterPro" id="IPR047149">
    <property type="entry name" value="KIF11-like"/>
</dbReference>
<feature type="compositionally biased region" description="Basic and acidic residues" evidence="10">
    <location>
        <begin position="415"/>
        <end position="435"/>
    </location>
</feature>
<dbReference type="PRINTS" id="PR00380">
    <property type="entry name" value="KINESINHEAVY"/>
</dbReference>
<keyword evidence="6 8" id="KW-0505">Motor protein</keyword>
<feature type="domain" description="Kinesin motor" evidence="11">
    <location>
        <begin position="48"/>
        <end position="339"/>
    </location>
</feature>
<proteinExistence type="inferred from homology"/>
<sequence>MNFYGAFKIFTAENCEFDNHIISHNAGSGEMNISKLPLNGDEKSMKSNVVNSCDEIKRVVSVIHNSTHKKINRTFIFDKVFGPTAQQKELYDEVVSPIVNDVLERYNCTVFTYGQTGMGKTYKMEGKEFNASFLNGELSNNAGVIPRAVKQILEAQNADYSMTDTFLVLYNEEITNLLASDDSSKLLDERLRNPNSYGRGQWGCLCERPRRGRGCKKACCRNSSQHCGRSHSIFSITIHIRESVLEGDELIKCGKLNLVDLAGSENISRREKEAFPAILFSRCSIINLLNAPTRLQPLSLFGACNWTGTRETGDINKSFFTLGHIINELVECSAHVPYRLIRRWKKIALVKDLYKVIARVKQELNFRRMNNGIYMPQDHYLIEESEKEPMVKMMSFMLLDSDSKDKSKLNTLSDIEDRRNQENTTLKEKEKSEKELIEHAQNLGSRLENATSPGPEQQLKVMEDDAQLLISTKEEATALLQKHIEQLRSKQDSCIRSLDDLAGELNRNSQLTYENMSTEVSKHASSPEDLFRILCIVATALLDDLQYNLQSKQKWLAAFGKQLHKSHSRSMDAMQSISEAMECATHEARKLLEKNSRTAGKLKCCQEKAGLGGELRENVASRTCKFH</sequence>
<evidence type="ECO:0000313" key="12">
    <source>
        <dbReference type="EMBL" id="KAK6943729.1"/>
    </source>
</evidence>
<reference evidence="12 13" key="1">
    <citation type="submission" date="2023-12" db="EMBL/GenBank/DDBJ databases">
        <title>A high-quality genome assembly for Dillenia turbinata (Dilleniales).</title>
        <authorList>
            <person name="Chanderbali A."/>
        </authorList>
    </citation>
    <scope>NUCLEOTIDE SEQUENCE [LARGE SCALE GENOMIC DNA]</scope>
    <source>
        <strain evidence="12">LSX21</strain>
        <tissue evidence="12">Leaf</tissue>
    </source>
</reference>